<dbReference type="Pfam" id="PF13884">
    <property type="entry name" value="Peptidase_S74"/>
    <property type="match status" value="1"/>
</dbReference>
<dbReference type="InterPro" id="IPR030392">
    <property type="entry name" value="S74_ICA"/>
</dbReference>
<dbReference type="PROSITE" id="PS51688">
    <property type="entry name" value="ICA"/>
    <property type="match status" value="1"/>
</dbReference>
<dbReference type="Proteomes" id="UP001214094">
    <property type="component" value="Chromosome"/>
</dbReference>
<dbReference type="RefSeq" id="WP_034806395.1">
    <property type="nucleotide sequence ID" value="NZ_CP015880.1"/>
</dbReference>
<sequence length="426" mass="44136">MPKNTVRDWDSTAADNTDIAGIGIQGTNQVNNFDNALRTLMAQIADVDGGVAPVNDTWSFCDPADPTKIFRFDAGGIGAATTRVVTIPNANLTLVGADTTQTLTNKTFTDNVTKFADNADATKLAQFECSGITTATTRTYTLPDASGTLALLGLAQAWSATQTFSANPAISNSSPVLSLTDTDTSAVSQLSAASSVGSVALNADSTSVGSAPQVILQVRNTNKLSIGETTATFSVDMSAPTLKSSTTVLSSGLSAPTDFAVSSTAGHFLGDNASASGFSRGGGPAAAIQRNTSNGTALLWFRATTQVGDVSVTATATTYNTTSDGRLKSNQVPLESFVDPGAVIDALQPKKYVWNHVPGDIEGVGFIAQEVAKILPECVNVGDSDSSKRPGDEGFEQWSGSWTPMIPYLVAEIKSLRARIAALESA</sequence>
<accession>A0ABY8HCJ0</accession>
<proteinExistence type="predicted"/>
<feature type="domain" description="Peptidase S74" evidence="1">
    <location>
        <begin position="323"/>
        <end position="426"/>
    </location>
</feature>
<evidence type="ECO:0000259" key="1">
    <source>
        <dbReference type="PROSITE" id="PS51688"/>
    </source>
</evidence>
<gene>
    <name evidence="2" type="ORF">P4B07_14745</name>
</gene>
<reference evidence="2 3" key="1">
    <citation type="submission" date="2023-03" db="EMBL/GenBank/DDBJ databases">
        <title>Comparative genome and transcriptome analysis combination mining strategies for increasing vitamin B12 production of Ensifer adhaerens strain.</title>
        <authorList>
            <person name="Yongheng L."/>
        </authorList>
    </citation>
    <scope>NUCLEOTIDE SEQUENCE [LARGE SCALE GENOMIC DNA]</scope>
    <source>
        <strain evidence="2 3">Casida A-T305</strain>
    </source>
</reference>
<dbReference type="GeneID" id="29518724"/>
<evidence type="ECO:0000313" key="2">
    <source>
        <dbReference type="EMBL" id="WFP89809.1"/>
    </source>
</evidence>
<name>A0ABY8HCJ0_ENSAD</name>
<protein>
    <submittedName>
        <fullName evidence="2">Tail fiber domain-containing protein</fullName>
    </submittedName>
</protein>
<evidence type="ECO:0000313" key="3">
    <source>
        <dbReference type="Proteomes" id="UP001214094"/>
    </source>
</evidence>
<keyword evidence="3" id="KW-1185">Reference proteome</keyword>
<dbReference type="EMBL" id="CP121308">
    <property type="protein sequence ID" value="WFP89809.1"/>
    <property type="molecule type" value="Genomic_DNA"/>
</dbReference>
<organism evidence="2 3">
    <name type="scientific">Ensifer adhaerens</name>
    <name type="common">Sinorhizobium morelense</name>
    <dbReference type="NCBI Taxonomy" id="106592"/>
    <lineage>
        <taxon>Bacteria</taxon>
        <taxon>Pseudomonadati</taxon>
        <taxon>Pseudomonadota</taxon>
        <taxon>Alphaproteobacteria</taxon>
        <taxon>Hyphomicrobiales</taxon>
        <taxon>Rhizobiaceae</taxon>
        <taxon>Sinorhizobium/Ensifer group</taxon>
        <taxon>Ensifer</taxon>
    </lineage>
</organism>